<comment type="caution">
    <text evidence="1">The sequence shown here is derived from an EMBL/GenBank/DDBJ whole genome shotgun (WGS) entry which is preliminary data.</text>
</comment>
<reference evidence="1 2" key="1">
    <citation type="journal article" date="2016" name="Nat. Commun.">
        <title>Thousands of microbial genomes shed light on interconnected biogeochemical processes in an aquifer system.</title>
        <authorList>
            <person name="Anantharaman K."/>
            <person name="Brown C.T."/>
            <person name="Hug L.A."/>
            <person name="Sharon I."/>
            <person name="Castelle C.J."/>
            <person name="Probst A.J."/>
            <person name="Thomas B.C."/>
            <person name="Singh A."/>
            <person name="Wilkins M.J."/>
            <person name="Karaoz U."/>
            <person name="Brodie E.L."/>
            <person name="Williams K.H."/>
            <person name="Hubbard S.S."/>
            <person name="Banfield J.F."/>
        </authorList>
    </citation>
    <scope>NUCLEOTIDE SEQUENCE [LARGE SCALE GENOMIC DNA]</scope>
</reference>
<name>A0A1G2DFL5_9BACT</name>
<evidence type="ECO:0000313" key="1">
    <source>
        <dbReference type="EMBL" id="OGZ11660.1"/>
    </source>
</evidence>
<dbReference type="Proteomes" id="UP000178099">
    <property type="component" value="Unassembled WGS sequence"/>
</dbReference>
<protein>
    <submittedName>
        <fullName evidence="1">Uncharacterized protein</fullName>
    </submittedName>
</protein>
<evidence type="ECO:0000313" key="2">
    <source>
        <dbReference type="Proteomes" id="UP000178099"/>
    </source>
</evidence>
<dbReference type="EMBL" id="MHLN01000017">
    <property type="protein sequence ID" value="OGZ11660.1"/>
    <property type="molecule type" value="Genomic_DNA"/>
</dbReference>
<proteinExistence type="predicted"/>
<dbReference type="AlphaFoldDB" id="A0A1G2DFL5"/>
<organism evidence="1 2">
    <name type="scientific">Candidatus Lloydbacteria bacterium RIFCSPHIGHO2_02_FULL_51_22</name>
    <dbReference type="NCBI Taxonomy" id="1798663"/>
    <lineage>
        <taxon>Bacteria</taxon>
        <taxon>Candidatus Lloydiibacteriota</taxon>
    </lineage>
</organism>
<gene>
    <name evidence="1" type="ORF">A3D67_00515</name>
</gene>
<accession>A0A1G2DFL5</accession>
<sequence length="74" mass="8217">MVVKQKDVVIATFAAKGYHPNVNCGQDFHGDDRDNFARYIIGQALGNLACVGAIHQVVQRFTNDWKKKFIPAVA</sequence>